<evidence type="ECO:0000313" key="4">
    <source>
        <dbReference type="Proteomes" id="UP001085076"/>
    </source>
</evidence>
<evidence type="ECO:0000259" key="2">
    <source>
        <dbReference type="Pfam" id="PF05699"/>
    </source>
</evidence>
<proteinExistence type="predicted"/>
<evidence type="ECO:0000259" key="1">
    <source>
        <dbReference type="Pfam" id="PF04937"/>
    </source>
</evidence>
<dbReference type="Pfam" id="PF05699">
    <property type="entry name" value="Dimer_Tnp_hAT"/>
    <property type="match status" value="1"/>
</dbReference>
<dbReference type="GO" id="GO:0046983">
    <property type="term" value="F:protein dimerization activity"/>
    <property type="evidence" value="ECO:0007669"/>
    <property type="project" value="InterPro"/>
</dbReference>
<evidence type="ECO:0000313" key="3">
    <source>
        <dbReference type="EMBL" id="KAJ0965538.1"/>
    </source>
</evidence>
<dbReference type="InterPro" id="IPR008906">
    <property type="entry name" value="HATC_C_dom"/>
</dbReference>
<feature type="domain" description="HAT C-terminal dimerisation" evidence="2">
    <location>
        <begin position="585"/>
        <end position="658"/>
    </location>
</feature>
<dbReference type="PANTHER" id="PTHR32166">
    <property type="entry name" value="OSJNBA0013A04.12 PROTEIN"/>
    <property type="match status" value="1"/>
</dbReference>
<reference evidence="3" key="2">
    <citation type="journal article" date="2022" name="Hortic Res">
        <title>The genome of Dioscorea zingiberensis sheds light on the biosynthesis, origin and evolution of the medicinally important diosgenin saponins.</title>
        <authorList>
            <person name="Li Y."/>
            <person name="Tan C."/>
            <person name="Li Z."/>
            <person name="Guo J."/>
            <person name="Li S."/>
            <person name="Chen X."/>
            <person name="Wang C."/>
            <person name="Dai X."/>
            <person name="Yang H."/>
            <person name="Song W."/>
            <person name="Hou L."/>
            <person name="Xu J."/>
            <person name="Tong Z."/>
            <person name="Xu A."/>
            <person name="Yuan X."/>
            <person name="Wang W."/>
            <person name="Yang Q."/>
            <person name="Chen L."/>
            <person name="Sun Z."/>
            <person name="Wang K."/>
            <person name="Pan B."/>
            <person name="Chen J."/>
            <person name="Bao Y."/>
            <person name="Liu F."/>
            <person name="Qi X."/>
            <person name="Gang D.R."/>
            <person name="Wen J."/>
            <person name="Li J."/>
        </authorList>
    </citation>
    <scope>NUCLEOTIDE SEQUENCE</scope>
    <source>
        <strain evidence="3">Dzin_1.0</strain>
    </source>
</reference>
<comment type="caution">
    <text evidence="3">The sequence shown here is derived from an EMBL/GenBank/DDBJ whole genome shotgun (WGS) entry which is preliminary data.</text>
</comment>
<dbReference type="InterPro" id="IPR012337">
    <property type="entry name" value="RNaseH-like_sf"/>
</dbReference>
<name>A0A9D5H6X3_9LILI</name>
<protein>
    <recommendedName>
        <fullName evidence="5">DUF659 domain-containing protein</fullName>
    </recommendedName>
</protein>
<accession>A0A9D5H6X3</accession>
<evidence type="ECO:0008006" key="5">
    <source>
        <dbReference type="Google" id="ProtNLM"/>
    </source>
</evidence>
<dbReference type="SUPFAM" id="SSF53098">
    <property type="entry name" value="Ribonuclease H-like"/>
    <property type="match status" value="1"/>
</dbReference>
<gene>
    <name evidence="3" type="ORF">J5N97_026676</name>
</gene>
<dbReference type="PANTHER" id="PTHR32166:SF63">
    <property type="entry name" value="HAT TRANSPOSON SUPERFAMILY PROTEIN"/>
    <property type="match status" value="1"/>
</dbReference>
<feature type="domain" description="DUF659" evidence="1">
    <location>
        <begin position="216"/>
        <end position="368"/>
    </location>
</feature>
<dbReference type="InterPro" id="IPR007021">
    <property type="entry name" value="DUF659"/>
</dbReference>
<reference evidence="3" key="1">
    <citation type="submission" date="2021-03" db="EMBL/GenBank/DDBJ databases">
        <authorList>
            <person name="Li Z."/>
            <person name="Yang C."/>
        </authorList>
    </citation>
    <scope>NUCLEOTIDE SEQUENCE</scope>
    <source>
        <strain evidence="3">Dzin_1.0</strain>
        <tissue evidence="3">Leaf</tissue>
    </source>
</reference>
<dbReference type="EMBL" id="JAGGNH010000008">
    <property type="protein sequence ID" value="KAJ0965538.1"/>
    <property type="molecule type" value="Genomic_DNA"/>
</dbReference>
<sequence length="690" mass="76989">MDNIEAGDVIENHGVAMDDEKKRVKCNYCGKEVGGFNRLKHHLGALGSDVTACVSVPDDVKSSMRNGLLLKKKNRLVKQVGELFHPELPLKRKSVPVSVEPGQCLPNVDAWTKESCENASAGYLKQTPPAAAEKGKGLLEPKLEEDIDYNFTPSCVTEDVHAYVKEETKTETALYAAKCVGRFFYEVGIDPAAIKSPSFQTMVEAIGACGAGYRVPVYEELRGWILQDEIKQVQGHVEEIKSSWGQTGCSILLDGWTDQRGRSLIVFLVECPKGTVFLRSVDASVAIHDVDALVSLLSSVIEEVGAQNLVQVIAHDASCYMEAAGKKLMEKYRTIFWTLCADYCINLILERIGMIDHVKKVLAAAKSITSFIYSHAQPLELMRKCIGGSDLVKTSKLKSVAPFMTLQNLMFQRENLIQLFNSQAWNASVWASRSKGKATANLVKDPFFWAAVNEVLKFTAPLIGVVHQINKGDKGPMGFLYDAMDRAKEAIKTNLGDVEARYLPIWDAIDDIWDNYLHNPLHSAGYYLNPSLFYSNDFFIDAEVTNGLLSCTIRMSGDLHSQDLIVRQLDAYRAPMGAFAEQIAVDQRTKVSPALWWSLFGGQSPELQRLAIRVLSQTCSTSSRYRLGKKLSEQVHAKGRNCIEQQRLCDMEFVHNNLQLWRSSSNRDLKDRISLDELNPLDDWIVDDSS</sequence>
<dbReference type="AlphaFoldDB" id="A0A9D5H6X3"/>
<organism evidence="3 4">
    <name type="scientific">Dioscorea zingiberensis</name>
    <dbReference type="NCBI Taxonomy" id="325984"/>
    <lineage>
        <taxon>Eukaryota</taxon>
        <taxon>Viridiplantae</taxon>
        <taxon>Streptophyta</taxon>
        <taxon>Embryophyta</taxon>
        <taxon>Tracheophyta</taxon>
        <taxon>Spermatophyta</taxon>
        <taxon>Magnoliopsida</taxon>
        <taxon>Liliopsida</taxon>
        <taxon>Dioscoreales</taxon>
        <taxon>Dioscoreaceae</taxon>
        <taxon>Dioscorea</taxon>
    </lineage>
</organism>
<keyword evidence="4" id="KW-1185">Reference proteome</keyword>
<dbReference type="Pfam" id="PF04937">
    <property type="entry name" value="DUF659"/>
    <property type="match status" value="1"/>
</dbReference>
<dbReference type="OrthoDB" id="1741262at2759"/>
<dbReference type="Proteomes" id="UP001085076">
    <property type="component" value="Miscellaneous, Linkage group lg08"/>
</dbReference>